<organism evidence="1 2">
    <name type="scientific">Sinimarinibacterium flocculans</name>
    <dbReference type="NCBI Taxonomy" id="985250"/>
    <lineage>
        <taxon>Bacteria</taxon>
        <taxon>Pseudomonadati</taxon>
        <taxon>Pseudomonadota</taxon>
        <taxon>Gammaproteobacteria</taxon>
        <taxon>Nevskiales</taxon>
        <taxon>Nevskiaceae</taxon>
        <taxon>Sinimarinibacterium</taxon>
    </lineage>
</organism>
<name>A0A318ED85_9GAMM</name>
<proteinExistence type="predicted"/>
<evidence type="ECO:0000313" key="2">
    <source>
        <dbReference type="Proteomes" id="UP000248330"/>
    </source>
</evidence>
<keyword evidence="2" id="KW-1185">Reference proteome</keyword>
<protein>
    <submittedName>
        <fullName evidence="1">Uncharacterized protein</fullName>
    </submittedName>
</protein>
<gene>
    <name evidence="1" type="ORF">C8D93_102386</name>
</gene>
<accession>A0A318ED85</accession>
<sequence>MDGAERLVEAFLRKRFARVVHEPDGNVPPDFLADDAVAVEVRRLNQNEASTGQFRSLEESSIPLHMGMRSLLEKISLANKERAFWVSFSFRRPIPRWKDIRPWVTAQLEALRPGDKEETRTFSLGTFKLEVRAGPETCPGGFLFAGYVDHDAGGWVLAEMKRNIEICVAEKTAKILSVRTRYPTWWLVLVDLIGYGLGESDQQLFRKMIRIEHDWDRLILIDPRDHGRVMEL</sequence>
<comment type="caution">
    <text evidence="1">The sequence shown here is derived from an EMBL/GenBank/DDBJ whole genome shotgun (WGS) entry which is preliminary data.</text>
</comment>
<dbReference type="Proteomes" id="UP000248330">
    <property type="component" value="Unassembled WGS sequence"/>
</dbReference>
<dbReference type="AlphaFoldDB" id="A0A318ED85"/>
<dbReference type="EMBL" id="QICN01000002">
    <property type="protein sequence ID" value="PXV70527.1"/>
    <property type="molecule type" value="Genomic_DNA"/>
</dbReference>
<dbReference type="RefSeq" id="WP_380731972.1">
    <property type="nucleotide sequence ID" value="NZ_JBHSCS010000005.1"/>
</dbReference>
<evidence type="ECO:0000313" key="1">
    <source>
        <dbReference type="EMBL" id="PXV70527.1"/>
    </source>
</evidence>
<reference evidence="1 2" key="1">
    <citation type="submission" date="2018-04" db="EMBL/GenBank/DDBJ databases">
        <title>Genomic Encyclopedia of Type Strains, Phase IV (KMG-IV): sequencing the most valuable type-strain genomes for metagenomic binning, comparative biology and taxonomic classification.</title>
        <authorList>
            <person name="Goeker M."/>
        </authorList>
    </citation>
    <scope>NUCLEOTIDE SEQUENCE [LARGE SCALE GENOMIC DNA]</scope>
    <source>
        <strain evidence="1 2">DSM 104150</strain>
    </source>
</reference>